<reference evidence="1 2" key="1">
    <citation type="submission" date="2020-06" db="EMBL/GenBank/DDBJ databases">
        <title>Draft genome of Uliginosibacterium sp. IMCC34675.</title>
        <authorList>
            <person name="Song J."/>
        </authorList>
    </citation>
    <scope>NUCLEOTIDE SEQUENCE [LARGE SCALE GENOMIC DNA]</scope>
    <source>
        <strain evidence="1 2">IMCC34675</strain>
    </source>
</reference>
<organism evidence="1 2">
    <name type="scientific">Uliginosibacterium aquaticum</name>
    <dbReference type="NCBI Taxonomy" id="2731212"/>
    <lineage>
        <taxon>Bacteria</taxon>
        <taxon>Pseudomonadati</taxon>
        <taxon>Pseudomonadota</taxon>
        <taxon>Betaproteobacteria</taxon>
        <taxon>Rhodocyclales</taxon>
        <taxon>Zoogloeaceae</taxon>
        <taxon>Uliginosibacterium</taxon>
    </lineage>
</organism>
<evidence type="ECO:0000313" key="2">
    <source>
        <dbReference type="Proteomes" id="UP000778523"/>
    </source>
</evidence>
<keyword evidence="2" id="KW-1185">Reference proteome</keyword>
<sequence length="246" mass="27930">MNLYDPRRQHRILDMMALMRPLAMRSQGKVRLGNDYDGGYVVPSQALNCDAVVSIGVGPDVSFDLALAQRGAKVIQFDHTVAKLPVEHPFFRFFRKGWGPRTEGDFLSLQDICAQFEGTPQHPLFKFDIEGGEYEIFEQLNPDALLPFEVICCELHDFNKLADPLFFSRVKHLLECLGKHHAPIHLHANNYKGFVMVEGVPIPEVLELSYLRRDLDGFAGYSREPIPGPLDRPNHPFQADLCLNPF</sequence>
<name>A0ABX2IFF2_9RHOO</name>
<comment type="caution">
    <text evidence="1">The sequence shown here is derived from an EMBL/GenBank/DDBJ whole genome shotgun (WGS) entry which is preliminary data.</text>
</comment>
<accession>A0ABX2IFF2</accession>
<gene>
    <name evidence="1" type="ORF">HJ583_010275</name>
</gene>
<dbReference type="RefSeq" id="WP_170021821.1">
    <property type="nucleotide sequence ID" value="NZ_JABCSC020000002.1"/>
</dbReference>
<protein>
    <recommendedName>
        <fullName evidence="3">Methyltransferase FkbM domain-containing protein</fullName>
    </recommendedName>
</protein>
<dbReference type="EMBL" id="JABCSC020000002">
    <property type="protein sequence ID" value="NSL55409.1"/>
    <property type="molecule type" value="Genomic_DNA"/>
</dbReference>
<evidence type="ECO:0000313" key="1">
    <source>
        <dbReference type="EMBL" id="NSL55409.1"/>
    </source>
</evidence>
<evidence type="ECO:0008006" key="3">
    <source>
        <dbReference type="Google" id="ProtNLM"/>
    </source>
</evidence>
<dbReference type="Proteomes" id="UP000778523">
    <property type="component" value="Unassembled WGS sequence"/>
</dbReference>
<proteinExistence type="predicted"/>